<evidence type="ECO:0000256" key="1">
    <source>
        <dbReference type="SAM" id="MobiDB-lite"/>
    </source>
</evidence>
<reference evidence="2 3" key="1">
    <citation type="submission" date="2019-01" db="EMBL/GenBank/DDBJ databases">
        <title>Genome sequence of Bacillus glycinifermentans SRCM103574.</title>
        <authorList>
            <person name="Kong H.-J."/>
            <person name="Jeong S.-Y."/>
            <person name="Jeong D.-Y."/>
        </authorList>
    </citation>
    <scope>NUCLEOTIDE SEQUENCE [LARGE SCALE GENOMIC DNA]</scope>
    <source>
        <strain evidence="2 3">SRCM103574</strain>
    </source>
</reference>
<gene>
    <name evidence="2" type="ORF">EQZ20_22605</name>
</gene>
<name>A0AAJ4D4C4_9BACI</name>
<protein>
    <submittedName>
        <fullName evidence="2">Uncharacterized protein</fullName>
    </submittedName>
</protein>
<dbReference type="AlphaFoldDB" id="A0AAJ4D4C4"/>
<feature type="region of interest" description="Disordered" evidence="1">
    <location>
        <begin position="48"/>
        <end position="70"/>
    </location>
</feature>
<feature type="compositionally biased region" description="Basic and acidic residues" evidence="1">
    <location>
        <begin position="54"/>
        <end position="66"/>
    </location>
</feature>
<sequence>MYVSTIFVIENKHVIHVFTTNHTSHYKQKKTLYATFIPVNSIIFTTRHRQKTERRREAGEAHEKKAVLGGNAKEAGGRVEACPPALSCRQALRRHFLHFISIFEITTR</sequence>
<evidence type="ECO:0000313" key="2">
    <source>
        <dbReference type="EMBL" id="QAT67394.1"/>
    </source>
</evidence>
<evidence type="ECO:0000313" key="3">
    <source>
        <dbReference type="Proteomes" id="UP000288675"/>
    </source>
</evidence>
<proteinExistence type="predicted"/>
<accession>A0AAJ4D4C4</accession>
<organism evidence="2 3">
    <name type="scientific">Bacillus glycinifermentans</name>
    <dbReference type="NCBI Taxonomy" id="1664069"/>
    <lineage>
        <taxon>Bacteria</taxon>
        <taxon>Bacillati</taxon>
        <taxon>Bacillota</taxon>
        <taxon>Bacilli</taxon>
        <taxon>Bacillales</taxon>
        <taxon>Bacillaceae</taxon>
        <taxon>Bacillus</taxon>
    </lineage>
</organism>
<dbReference type="Proteomes" id="UP000288675">
    <property type="component" value="Chromosome"/>
</dbReference>
<dbReference type="EMBL" id="CP035232">
    <property type="protein sequence ID" value="QAT67394.1"/>
    <property type="molecule type" value="Genomic_DNA"/>
</dbReference>